<comment type="caution">
    <text evidence="5">The sequence shown here is derived from an EMBL/GenBank/DDBJ whole genome shotgun (WGS) entry which is preliminary data.</text>
</comment>
<reference evidence="5" key="1">
    <citation type="submission" date="2020-06" db="EMBL/GenBank/DDBJ databases">
        <authorList>
            <person name="Li T."/>
            <person name="Hu X."/>
            <person name="Zhang T."/>
            <person name="Song X."/>
            <person name="Zhang H."/>
            <person name="Dai N."/>
            <person name="Sheng W."/>
            <person name="Hou X."/>
            <person name="Wei L."/>
        </authorList>
    </citation>
    <scope>NUCLEOTIDE SEQUENCE</scope>
    <source>
        <strain evidence="5">G02</strain>
        <tissue evidence="5">Leaf</tissue>
    </source>
</reference>
<dbReference type="GO" id="GO:0004553">
    <property type="term" value="F:hydrolase activity, hydrolyzing O-glycosyl compounds"/>
    <property type="evidence" value="ECO:0007669"/>
    <property type="project" value="InterPro"/>
</dbReference>
<evidence type="ECO:0000256" key="3">
    <source>
        <dbReference type="ARBA" id="ARBA00023295"/>
    </source>
</evidence>
<dbReference type="PANTHER" id="PTHR32227">
    <property type="entry name" value="GLUCAN ENDO-1,3-BETA-GLUCOSIDASE BG1-RELATED-RELATED"/>
    <property type="match status" value="1"/>
</dbReference>
<accession>A0AAW2UNQ8</accession>
<dbReference type="AlphaFoldDB" id="A0AAW2UNQ8"/>
<evidence type="ECO:0000256" key="1">
    <source>
        <dbReference type="ARBA" id="ARBA00008773"/>
    </source>
</evidence>
<dbReference type="Gene3D" id="3.20.20.80">
    <property type="entry name" value="Glycosidases"/>
    <property type="match status" value="1"/>
</dbReference>
<dbReference type="InterPro" id="IPR017853">
    <property type="entry name" value="GH"/>
</dbReference>
<evidence type="ECO:0000313" key="5">
    <source>
        <dbReference type="EMBL" id="KAL0418483.1"/>
    </source>
</evidence>
<evidence type="ECO:0000256" key="4">
    <source>
        <dbReference type="RuleBase" id="RU004335"/>
    </source>
</evidence>
<reference evidence="5" key="2">
    <citation type="journal article" date="2024" name="Plant">
        <title>Genomic evolution and insights into agronomic trait innovations of Sesamum species.</title>
        <authorList>
            <person name="Miao H."/>
            <person name="Wang L."/>
            <person name="Qu L."/>
            <person name="Liu H."/>
            <person name="Sun Y."/>
            <person name="Le M."/>
            <person name="Wang Q."/>
            <person name="Wei S."/>
            <person name="Zheng Y."/>
            <person name="Lin W."/>
            <person name="Duan Y."/>
            <person name="Cao H."/>
            <person name="Xiong S."/>
            <person name="Wang X."/>
            <person name="Wei L."/>
            <person name="Li C."/>
            <person name="Ma Q."/>
            <person name="Ju M."/>
            <person name="Zhao R."/>
            <person name="Li G."/>
            <person name="Mu C."/>
            <person name="Tian Q."/>
            <person name="Mei H."/>
            <person name="Zhang T."/>
            <person name="Gao T."/>
            <person name="Zhang H."/>
        </authorList>
    </citation>
    <scope>NUCLEOTIDE SEQUENCE</scope>
    <source>
        <strain evidence="5">G02</strain>
    </source>
</reference>
<dbReference type="InterPro" id="IPR000490">
    <property type="entry name" value="Glyco_hydro_17"/>
</dbReference>
<organism evidence="5">
    <name type="scientific">Sesamum radiatum</name>
    <name type="common">Black benniseed</name>
    <dbReference type="NCBI Taxonomy" id="300843"/>
    <lineage>
        <taxon>Eukaryota</taxon>
        <taxon>Viridiplantae</taxon>
        <taxon>Streptophyta</taxon>
        <taxon>Embryophyta</taxon>
        <taxon>Tracheophyta</taxon>
        <taxon>Spermatophyta</taxon>
        <taxon>Magnoliopsida</taxon>
        <taxon>eudicotyledons</taxon>
        <taxon>Gunneridae</taxon>
        <taxon>Pentapetalae</taxon>
        <taxon>asterids</taxon>
        <taxon>lamiids</taxon>
        <taxon>Lamiales</taxon>
        <taxon>Pedaliaceae</taxon>
        <taxon>Sesamum</taxon>
    </lineage>
</organism>
<evidence type="ECO:0000256" key="2">
    <source>
        <dbReference type="ARBA" id="ARBA00022801"/>
    </source>
</evidence>
<dbReference type="Pfam" id="PF00332">
    <property type="entry name" value="Glyco_hydro_17"/>
    <property type="match status" value="1"/>
</dbReference>
<dbReference type="EMBL" id="JACGWJ010000005">
    <property type="protein sequence ID" value="KAL0418483.1"/>
    <property type="molecule type" value="Genomic_DNA"/>
</dbReference>
<keyword evidence="3" id="KW-0326">Glycosidase</keyword>
<dbReference type="InterPro" id="IPR044965">
    <property type="entry name" value="Glyco_hydro_17_plant"/>
</dbReference>
<protein>
    <submittedName>
        <fullName evidence="5">Glucan endo-1,3-beta-glucosidase, acidic isoform</fullName>
    </submittedName>
</protein>
<name>A0AAW2UNQ8_SESRA</name>
<sequence>MVDAMYSALEKAGGDDVEVVVSKSGWPSDGGVAATMENANTYYRNLIGHVNRGSPKRPGKAIETYLFAMFDENNKTGEKSEQHFGLFYPNKQPKYQLILNNL</sequence>
<dbReference type="SUPFAM" id="SSF51445">
    <property type="entry name" value="(Trans)glycosidases"/>
    <property type="match status" value="1"/>
</dbReference>
<dbReference type="GO" id="GO:0005975">
    <property type="term" value="P:carbohydrate metabolic process"/>
    <property type="evidence" value="ECO:0007669"/>
    <property type="project" value="InterPro"/>
</dbReference>
<comment type="similarity">
    <text evidence="1 4">Belongs to the glycosyl hydrolase 17 family.</text>
</comment>
<proteinExistence type="inferred from homology"/>
<keyword evidence="2" id="KW-0378">Hydrolase</keyword>
<gene>
    <name evidence="5" type="ORF">Sradi_1261800</name>
</gene>